<protein>
    <submittedName>
        <fullName evidence="1">Uncharacterized protein</fullName>
    </submittedName>
</protein>
<proteinExistence type="predicted"/>
<evidence type="ECO:0000313" key="1">
    <source>
        <dbReference type="EMBL" id="THH40694.1"/>
    </source>
</evidence>
<reference evidence="1 2" key="1">
    <citation type="submission" date="2019-04" db="EMBL/GenBank/DDBJ databases">
        <title>Lewinella litorea sp. nov., isolated from a marine sand.</title>
        <authorList>
            <person name="Yoon J.-H."/>
        </authorList>
    </citation>
    <scope>NUCLEOTIDE SEQUENCE [LARGE SCALE GENOMIC DNA]</scope>
    <source>
        <strain evidence="1 2">HSMS-39</strain>
    </source>
</reference>
<name>A0A4S4NLC2_9BACT</name>
<dbReference type="RefSeq" id="WP_136458203.1">
    <property type="nucleotide sequence ID" value="NZ_SRSF01000002.1"/>
</dbReference>
<dbReference type="EMBL" id="SRSF01000002">
    <property type="protein sequence ID" value="THH40694.1"/>
    <property type="molecule type" value="Genomic_DNA"/>
</dbReference>
<accession>A0A4S4NLC2</accession>
<keyword evidence="2" id="KW-1185">Reference proteome</keyword>
<dbReference type="AlphaFoldDB" id="A0A4S4NLC2"/>
<sequence>MPPLVAGPLVEIEREVRSWVQSLQDSPSERYASRQQFYAKYGHRNGGLSSLGNSELAFMRWQERAVLRPLNSKPPGSAWWSAVNLHYIYSCELAVRAADRMVDPTLLPTPAQLWHEYLNRPDDTTWYRAHNCSIIDGYLTYTALAKKERPPERIFLNVVLYRLLFAQAMVEEAPFAFGDLGRIFASPGGAAVDLLTQFEAFYPRTYPLSDRDIRHVLGHCHCGESLGVQLFDNVLIMPELDRLYRLAADWNRQPRLVELIRNGQPVYPTGRLPRRATPCWVKLLGTLRGIFTRLPAPPPAPNTV</sequence>
<dbReference type="Proteomes" id="UP000308528">
    <property type="component" value="Unassembled WGS sequence"/>
</dbReference>
<evidence type="ECO:0000313" key="2">
    <source>
        <dbReference type="Proteomes" id="UP000308528"/>
    </source>
</evidence>
<comment type="caution">
    <text evidence="1">The sequence shown here is derived from an EMBL/GenBank/DDBJ whole genome shotgun (WGS) entry which is preliminary data.</text>
</comment>
<dbReference type="OrthoDB" id="6099217at2"/>
<organism evidence="1 2">
    <name type="scientific">Neolewinella litorea</name>
    <dbReference type="NCBI Taxonomy" id="2562452"/>
    <lineage>
        <taxon>Bacteria</taxon>
        <taxon>Pseudomonadati</taxon>
        <taxon>Bacteroidota</taxon>
        <taxon>Saprospiria</taxon>
        <taxon>Saprospirales</taxon>
        <taxon>Lewinellaceae</taxon>
        <taxon>Neolewinella</taxon>
    </lineage>
</organism>
<gene>
    <name evidence="1" type="ORF">E4021_08165</name>
</gene>